<dbReference type="GO" id="GO:0004314">
    <property type="term" value="F:[acyl-carrier-protein] S-malonyltransferase activity"/>
    <property type="evidence" value="ECO:0007669"/>
    <property type="project" value="UniProtKB-EC"/>
</dbReference>
<dbReference type="InterPro" id="IPR014043">
    <property type="entry name" value="Acyl_transferase_dom"/>
</dbReference>
<dbReference type="PANTHER" id="PTHR42681:SF1">
    <property type="entry name" value="MALONYL-COA-ACYL CARRIER PROTEIN TRANSACYLASE, MITOCHONDRIAL"/>
    <property type="match status" value="1"/>
</dbReference>
<comment type="caution">
    <text evidence="6">The sequence shown here is derived from an EMBL/GenBank/DDBJ whole genome shotgun (WGS) entry which is preliminary data.</text>
</comment>
<evidence type="ECO:0000256" key="3">
    <source>
        <dbReference type="ARBA" id="ARBA00023315"/>
    </source>
</evidence>
<organism evidence="6 7">
    <name type="scientific">Actinokineospora soli</name>
    <dbReference type="NCBI Taxonomy" id="1048753"/>
    <lineage>
        <taxon>Bacteria</taxon>
        <taxon>Bacillati</taxon>
        <taxon>Actinomycetota</taxon>
        <taxon>Actinomycetes</taxon>
        <taxon>Pseudonocardiales</taxon>
        <taxon>Pseudonocardiaceae</taxon>
        <taxon>Actinokineospora</taxon>
    </lineage>
</organism>
<dbReference type="EC" id="2.3.1.39" evidence="1"/>
<dbReference type="PANTHER" id="PTHR42681">
    <property type="entry name" value="MALONYL-COA-ACYL CARRIER PROTEIN TRANSACYLASE, MITOCHONDRIAL"/>
    <property type="match status" value="1"/>
</dbReference>
<reference evidence="7" key="1">
    <citation type="journal article" date="2019" name="Int. J. Syst. Evol. Microbiol.">
        <title>The Global Catalogue of Microorganisms (GCM) 10K type strain sequencing project: providing services to taxonomists for standard genome sequencing and annotation.</title>
        <authorList>
            <consortium name="The Broad Institute Genomics Platform"/>
            <consortium name="The Broad Institute Genome Sequencing Center for Infectious Disease"/>
            <person name="Wu L."/>
            <person name="Ma J."/>
        </authorList>
    </citation>
    <scope>NUCLEOTIDE SEQUENCE [LARGE SCALE GENOMIC DNA]</scope>
    <source>
        <strain evidence="7">JCM 17695</strain>
    </source>
</reference>
<gene>
    <name evidence="6" type="ORF">ACFQV2_15385</name>
</gene>
<dbReference type="Proteomes" id="UP001596512">
    <property type="component" value="Unassembled WGS sequence"/>
</dbReference>
<evidence type="ECO:0000256" key="1">
    <source>
        <dbReference type="ARBA" id="ARBA00013258"/>
    </source>
</evidence>
<dbReference type="InterPro" id="IPR016035">
    <property type="entry name" value="Acyl_Trfase/lysoPLipase"/>
</dbReference>
<keyword evidence="2 6" id="KW-0808">Transferase</keyword>
<name>A0ABW2TP51_9PSEU</name>
<evidence type="ECO:0000313" key="6">
    <source>
        <dbReference type="EMBL" id="MFC7614702.1"/>
    </source>
</evidence>
<dbReference type="SMART" id="SM00827">
    <property type="entry name" value="PKS_AT"/>
    <property type="match status" value="1"/>
</dbReference>
<evidence type="ECO:0000313" key="7">
    <source>
        <dbReference type="Proteomes" id="UP001596512"/>
    </source>
</evidence>
<proteinExistence type="predicted"/>
<dbReference type="InterPro" id="IPR001227">
    <property type="entry name" value="Ac_transferase_dom_sf"/>
</dbReference>
<sequence>MLFPGQGSQRPGMLADLFVALPELLPPADPALLSTLFPPDAFTPDATRAAADRLRDTRMAQPALGVTGLAVHDLLTRLEVHPDMYAGHSYGELVALAAAGAIDPADLLPLSAARADAILSAAGDDPGAMAAVTADYARVQDILSSAMLSGRVVVANHNAPSQVVVSGPTALLAEAVVALRAAG</sequence>
<dbReference type="SUPFAM" id="SSF55048">
    <property type="entry name" value="Probable ACP-binding domain of malonyl-CoA ACP transacylase"/>
    <property type="match status" value="1"/>
</dbReference>
<dbReference type="InterPro" id="IPR050858">
    <property type="entry name" value="Mal-CoA-ACP_Trans/PKS_FabD"/>
</dbReference>
<keyword evidence="3 6" id="KW-0012">Acyltransferase</keyword>
<dbReference type="InterPro" id="IPR016036">
    <property type="entry name" value="Malonyl_transacylase_ACP-bd"/>
</dbReference>
<dbReference type="EMBL" id="JBHTEY010000004">
    <property type="protein sequence ID" value="MFC7614702.1"/>
    <property type="molecule type" value="Genomic_DNA"/>
</dbReference>
<comment type="catalytic activity">
    <reaction evidence="4">
        <text>holo-[ACP] + malonyl-CoA = malonyl-[ACP] + CoA</text>
        <dbReference type="Rhea" id="RHEA:41792"/>
        <dbReference type="Rhea" id="RHEA-COMP:9623"/>
        <dbReference type="Rhea" id="RHEA-COMP:9685"/>
        <dbReference type="ChEBI" id="CHEBI:57287"/>
        <dbReference type="ChEBI" id="CHEBI:57384"/>
        <dbReference type="ChEBI" id="CHEBI:64479"/>
        <dbReference type="ChEBI" id="CHEBI:78449"/>
        <dbReference type="EC" id="2.3.1.39"/>
    </reaction>
</comment>
<accession>A0ABW2TP51</accession>
<dbReference type="Gene3D" id="3.30.70.250">
    <property type="entry name" value="Malonyl-CoA ACP transacylase, ACP-binding"/>
    <property type="match status" value="1"/>
</dbReference>
<evidence type="ECO:0000259" key="5">
    <source>
        <dbReference type="SMART" id="SM00827"/>
    </source>
</evidence>
<keyword evidence="7" id="KW-1185">Reference proteome</keyword>
<evidence type="ECO:0000256" key="2">
    <source>
        <dbReference type="ARBA" id="ARBA00022679"/>
    </source>
</evidence>
<protein>
    <recommendedName>
        <fullName evidence="1">[acyl-carrier-protein] S-malonyltransferase</fullName>
        <ecNumber evidence="1">2.3.1.39</ecNumber>
    </recommendedName>
</protein>
<dbReference type="Pfam" id="PF00698">
    <property type="entry name" value="Acyl_transf_1"/>
    <property type="match status" value="1"/>
</dbReference>
<dbReference type="Gene3D" id="3.40.366.10">
    <property type="entry name" value="Malonyl-Coenzyme A Acyl Carrier Protein, domain 2"/>
    <property type="match status" value="1"/>
</dbReference>
<evidence type="ECO:0000256" key="4">
    <source>
        <dbReference type="ARBA" id="ARBA00048462"/>
    </source>
</evidence>
<dbReference type="SUPFAM" id="SSF52151">
    <property type="entry name" value="FabD/lysophospholipase-like"/>
    <property type="match status" value="1"/>
</dbReference>
<feature type="domain" description="Malonyl-CoA:ACP transacylase (MAT)" evidence="5">
    <location>
        <begin position="2"/>
        <end position="183"/>
    </location>
</feature>